<sequence length="113" mass="13402">MNFSALVVESIADWIDHNIHQPLSIEEVARYAGYSKWHFQRLFLECKGTSLGRYIRERKLCLAAEDLRNTQERIVDISMKYGFESQQTFNRLFTRNFSLSPGNYRKQQAKTHR</sequence>
<dbReference type="PROSITE" id="PS00041">
    <property type="entry name" value="HTH_ARAC_FAMILY_1"/>
    <property type="match status" value="1"/>
</dbReference>
<dbReference type="OrthoDB" id="282744at2"/>
<dbReference type="InterPro" id="IPR020449">
    <property type="entry name" value="Tscrpt_reg_AraC-type_HTH"/>
</dbReference>
<dbReference type="Gene3D" id="1.10.10.60">
    <property type="entry name" value="Homeodomain-like"/>
    <property type="match status" value="2"/>
</dbReference>
<dbReference type="PATRIC" id="fig|566551.4.peg.1304"/>
<protein>
    <submittedName>
        <fullName evidence="5">Transcriptional activator RamA</fullName>
    </submittedName>
</protein>
<comment type="caution">
    <text evidence="5">The sequence shown here is derived from an EMBL/GenBank/DDBJ whole genome shotgun (WGS) entry which is preliminary data.</text>
</comment>
<evidence type="ECO:0000313" key="6">
    <source>
        <dbReference type="Proteomes" id="UP000014585"/>
    </source>
</evidence>
<dbReference type="PANTHER" id="PTHR47504">
    <property type="entry name" value="RIGHT ORIGIN-BINDING PROTEIN"/>
    <property type="match status" value="1"/>
</dbReference>
<dbReference type="SMART" id="SM00342">
    <property type="entry name" value="HTH_ARAC"/>
    <property type="match status" value="1"/>
</dbReference>
<evidence type="ECO:0000256" key="3">
    <source>
        <dbReference type="ARBA" id="ARBA00023163"/>
    </source>
</evidence>
<name>S3IYG3_9ENTR</name>
<dbReference type="PROSITE" id="PS01124">
    <property type="entry name" value="HTH_ARAC_FAMILY_2"/>
    <property type="match status" value="1"/>
</dbReference>
<organism evidence="5 6">
    <name type="scientific">Cedecea davisae DSM 4568</name>
    <dbReference type="NCBI Taxonomy" id="566551"/>
    <lineage>
        <taxon>Bacteria</taxon>
        <taxon>Pseudomonadati</taxon>
        <taxon>Pseudomonadota</taxon>
        <taxon>Gammaproteobacteria</taxon>
        <taxon>Enterobacterales</taxon>
        <taxon>Enterobacteriaceae</taxon>
        <taxon>Cedecea</taxon>
    </lineage>
</organism>
<dbReference type="InterPro" id="IPR018062">
    <property type="entry name" value="HTH_AraC-typ_CS"/>
</dbReference>
<accession>S3IYG3</accession>
<evidence type="ECO:0000259" key="4">
    <source>
        <dbReference type="PROSITE" id="PS01124"/>
    </source>
</evidence>
<keyword evidence="2" id="KW-0238">DNA-binding</keyword>
<dbReference type="PRINTS" id="PR00032">
    <property type="entry name" value="HTHARAC"/>
</dbReference>
<dbReference type="InterPro" id="IPR009057">
    <property type="entry name" value="Homeodomain-like_sf"/>
</dbReference>
<proteinExistence type="predicted"/>
<dbReference type="AlphaFoldDB" id="S3IYG3"/>
<evidence type="ECO:0000313" key="5">
    <source>
        <dbReference type="EMBL" id="EPF18005.1"/>
    </source>
</evidence>
<dbReference type="GO" id="GO:0003700">
    <property type="term" value="F:DNA-binding transcription factor activity"/>
    <property type="evidence" value="ECO:0007669"/>
    <property type="project" value="InterPro"/>
</dbReference>
<dbReference type="SUPFAM" id="SSF46689">
    <property type="entry name" value="Homeodomain-like"/>
    <property type="match status" value="2"/>
</dbReference>
<dbReference type="HOGENOM" id="CLU_000445_81_14_6"/>
<dbReference type="EMBL" id="ATDT01000009">
    <property type="protein sequence ID" value="EPF18005.1"/>
    <property type="molecule type" value="Genomic_DNA"/>
</dbReference>
<dbReference type="PANTHER" id="PTHR47504:SF2">
    <property type="entry name" value="REGULATORY PROTEIN SOXS"/>
    <property type="match status" value="1"/>
</dbReference>
<dbReference type="Pfam" id="PF12833">
    <property type="entry name" value="HTH_18"/>
    <property type="match status" value="1"/>
</dbReference>
<reference evidence="5 6" key="1">
    <citation type="submission" date="2013-04" db="EMBL/GenBank/DDBJ databases">
        <authorList>
            <person name="Weinstock G."/>
            <person name="Sodergren E."/>
            <person name="Lobos E.A."/>
            <person name="Fulton L."/>
            <person name="Fulton R."/>
            <person name="Courtney L."/>
            <person name="Fronick C."/>
            <person name="O'Laughlin M."/>
            <person name="Godfrey J."/>
            <person name="Wilson R.M."/>
            <person name="Miner T."/>
            <person name="Farmer C."/>
            <person name="Delehaunty K."/>
            <person name="Cordes M."/>
            <person name="Minx P."/>
            <person name="Tomlinson C."/>
            <person name="Chen J."/>
            <person name="Wollam A."/>
            <person name="Pepin K.H."/>
            <person name="Palsikar V.B."/>
            <person name="Zhang X."/>
            <person name="Suruliraj S."/>
            <person name="Perna N.T."/>
            <person name="Plunkett G."/>
            <person name="Warren W."/>
            <person name="Mitreva M."/>
            <person name="Mardis E.R."/>
            <person name="Wilson R.K."/>
        </authorList>
    </citation>
    <scope>NUCLEOTIDE SEQUENCE [LARGE SCALE GENOMIC DNA]</scope>
    <source>
        <strain evidence="5 6">DSM 4568</strain>
    </source>
</reference>
<dbReference type="STRING" id="566551.HMPREF0201_01414"/>
<dbReference type="InterPro" id="IPR018060">
    <property type="entry name" value="HTH_AraC"/>
</dbReference>
<keyword evidence="1" id="KW-0805">Transcription regulation</keyword>
<dbReference type="Proteomes" id="UP000014585">
    <property type="component" value="Unassembled WGS sequence"/>
</dbReference>
<gene>
    <name evidence="5" type="ORF">HMPREF0201_01414</name>
</gene>
<keyword evidence="3" id="KW-0804">Transcription</keyword>
<dbReference type="InterPro" id="IPR050959">
    <property type="entry name" value="MarA-like"/>
</dbReference>
<evidence type="ECO:0000256" key="2">
    <source>
        <dbReference type="ARBA" id="ARBA00023125"/>
    </source>
</evidence>
<dbReference type="GO" id="GO:0043565">
    <property type="term" value="F:sequence-specific DNA binding"/>
    <property type="evidence" value="ECO:0007669"/>
    <property type="project" value="InterPro"/>
</dbReference>
<dbReference type="RefSeq" id="WP_016535727.1">
    <property type="nucleotide sequence ID" value="NZ_KE161030.1"/>
</dbReference>
<evidence type="ECO:0000256" key="1">
    <source>
        <dbReference type="ARBA" id="ARBA00023015"/>
    </source>
</evidence>
<feature type="domain" description="HTH araC/xylS-type" evidence="4">
    <location>
        <begin position="9"/>
        <end position="107"/>
    </location>
</feature>